<dbReference type="Proteomes" id="UP000006038">
    <property type="component" value="Unassembled WGS sequence"/>
</dbReference>
<protein>
    <submittedName>
        <fullName evidence="1">Uncharacterized protein</fullName>
    </submittedName>
</protein>
<name>J3KUW4_ORYBR</name>
<accession>J3KUW4</accession>
<dbReference type="EnsemblPlants" id="OB0086G10020.1">
    <property type="protein sequence ID" value="OB0086G10020.1"/>
    <property type="gene ID" value="OB0086G10020"/>
</dbReference>
<sequence length="52" mass="5909">ACIVQLQRITSRSQKKMFCFYLHTLVNYAEILLHKYATGIVVLTINPLLSGV</sequence>
<dbReference type="HOGENOM" id="CLU_3093650_0_0_1"/>
<organism evidence="1">
    <name type="scientific">Oryza brachyantha</name>
    <name type="common">malo sina</name>
    <dbReference type="NCBI Taxonomy" id="4533"/>
    <lineage>
        <taxon>Eukaryota</taxon>
        <taxon>Viridiplantae</taxon>
        <taxon>Streptophyta</taxon>
        <taxon>Embryophyta</taxon>
        <taxon>Tracheophyta</taxon>
        <taxon>Spermatophyta</taxon>
        <taxon>Magnoliopsida</taxon>
        <taxon>Liliopsida</taxon>
        <taxon>Poales</taxon>
        <taxon>Poaceae</taxon>
        <taxon>BOP clade</taxon>
        <taxon>Oryzoideae</taxon>
        <taxon>Oryzeae</taxon>
        <taxon>Oryzinae</taxon>
        <taxon>Oryza</taxon>
    </lineage>
</organism>
<dbReference type="AlphaFoldDB" id="J3KUW4"/>
<reference evidence="1" key="1">
    <citation type="submission" date="2015-06" db="UniProtKB">
        <authorList>
            <consortium name="EnsemblPlants"/>
        </authorList>
    </citation>
    <scope>IDENTIFICATION</scope>
</reference>
<keyword evidence="2" id="KW-1185">Reference proteome</keyword>
<proteinExistence type="predicted"/>
<evidence type="ECO:0000313" key="2">
    <source>
        <dbReference type="Proteomes" id="UP000006038"/>
    </source>
</evidence>
<dbReference type="Gramene" id="OB0086G10020.1">
    <property type="protein sequence ID" value="OB0086G10020.1"/>
    <property type="gene ID" value="OB0086G10020"/>
</dbReference>
<evidence type="ECO:0000313" key="1">
    <source>
        <dbReference type="EnsemblPlants" id="OB0086G10020.1"/>
    </source>
</evidence>